<organism evidence="4 5">
    <name type="scientific">Desulfoluna spongiiphila</name>
    <dbReference type="NCBI Taxonomy" id="419481"/>
    <lineage>
        <taxon>Bacteria</taxon>
        <taxon>Pseudomonadati</taxon>
        <taxon>Thermodesulfobacteriota</taxon>
        <taxon>Desulfobacteria</taxon>
        <taxon>Desulfobacterales</taxon>
        <taxon>Desulfolunaceae</taxon>
        <taxon>Desulfoluna</taxon>
    </lineage>
</organism>
<dbReference type="Pfam" id="PF01478">
    <property type="entry name" value="Peptidase_A24"/>
    <property type="match status" value="1"/>
</dbReference>
<dbReference type="EMBL" id="FMUX01000013">
    <property type="protein sequence ID" value="SCY61914.1"/>
    <property type="molecule type" value="Genomic_DNA"/>
</dbReference>
<keyword evidence="2" id="KW-0812">Transmembrane</keyword>
<feature type="transmembrane region" description="Helical" evidence="2">
    <location>
        <begin position="50"/>
        <end position="69"/>
    </location>
</feature>
<accession>A0A1G5HDV7</accession>
<dbReference type="GO" id="GO:0006465">
    <property type="term" value="P:signal peptide processing"/>
    <property type="evidence" value="ECO:0007669"/>
    <property type="project" value="TreeGrafter"/>
</dbReference>
<dbReference type="RefSeq" id="WP_092212346.1">
    <property type="nucleotide sequence ID" value="NZ_FMUX01000013.1"/>
</dbReference>
<feature type="transmembrane region" description="Helical" evidence="2">
    <location>
        <begin position="124"/>
        <end position="144"/>
    </location>
</feature>
<keyword evidence="5" id="KW-1185">Reference proteome</keyword>
<evidence type="ECO:0000313" key="4">
    <source>
        <dbReference type="EMBL" id="SCY61914.1"/>
    </source>
</evidence>
<dbReference type="STRING" id="419481.SAMN05216233_113125"/>
<feature type="transmembrane region" description="Helical" evidence="2">
    <location>
        <begin position="26"/>
        <end position="43"/>
    </location>
</feature>
<dbReference type="PANTHER" id="PTHR30487:SF0">
    <property type="entry name" value="PREPILIN LEADER PEPTIDASE_N-METHYLTRANSFERASE-RELATED"/>
    <property type="match status" value="1"/>
</dbReference>
<feature type="domain" description="Prepilin type IV endopeptidase peptidase" evidence="3">
    <location>
        <begin position="6"/>
        <end position="108"/>
    </location>
</feature>
<dbReference type="PANTHER" id="PTHR30487">
    <property type="entry name" value="TYPE 4 PREPILIN-LIKE PROTEINS LEADER PEPTIDE-PROCESSING ENZYME"/>
    <property type="match status" value="1"/>
</dbReference>
<keyword evidence="2" id="KW-0472">Membrane</keyword>
<evidence type="ECO:0000259" key="3">
    <source>
        <dbReference type="Pfam" id="PF01478"/>
    </source>
</evidence>
<dbReference type="AlphaFoldDB" id="A0A1G5HDV7"/>
<protein>
    <submittedName>
        <fullName evidence="4">Prepilin peptidase CpaA</fullName>
    </submittedName>
</protein>
<evidence type="ECO:0000256" key="2">
    <source>
        <dbReference type="SAM" id="Phobius"/>
    </source>
</evidence>
<dbReference type="Proteomes" id="UP000198870">
    <property type="component" value="Unassembled WGS sequence"/>
</dbReference>
<comment type="similarity">
    <text evidence="1">Belongs to the peptidase A24 family.</text>
</comment>
<dbReference type="Gene3D" id="1.20.120.1220">
    <property type="match status" value="1"/>
</dbReference>
<name>A0A1G5HDV7_9BACT</name>
<reference evidence="4 5" key="1">
    <citation type="submission" date="2016-10" db="EMBL/GenBank/DDBJ databases">
        <authorList>
            <person name="de Groot N.N."/>
        </authorList>
    </citation>
    <scope>NUCLEOTIDE SEQUENCE [LARGE SCALE GENOMIC DNA]</scope>
    <source>
        <strain evidence="4 5">AA1</strain>
    </source>
</reference>
<dbReference type="GO" id="GO:0005886">
    <property type="term" value="C:plasma membrane"/>
    <property type="evidence" value="ECO:0007669"/>
    <property type="project" value="TreeGrafter"/>
</dbReference>
<evidence type="ECO:0000313" key="5">
    <source>
        <dbReference type="Proteomes" id="UP000198870"/>
    </source>
</evidence>
<sequence length="150" mass="15415">MNSAWACAALFTAALCTDLQERVIPNTLTLSAALGGLAFHTLLSGVPGALWSVQGGLTGLACLFIPFVLGGVGGGDVKLLAATGTWVGAHALFSVFLYGAMAGGAMALVPYLRHRRSRRHGETSAVTMPYSLAMATGYAAYLLMGKVPLG</sequence>
<proteinExistence type="inferred from homology"/>
<keyword evidence="2" id="KW-1133">Transmembrane helix</keyword>
<evidence type="ECO:0000256" key="1">
    <source>
        <dbReference type="ARBA" id="ARBA00005801"/>
    </source>
</evidence>
<dbReference type="InterPro" id="IPR000045">
    <property type="entry name" value="Prepilin_IV_endopep_pep"/>
</dbReference>
<gene>
    <name evidence="4" type="ORF">SAMN05216233_113125</name>
</gene>
<dbReference type="GO" id="GO:0004190">
    <property type="term" value="F:aspartic-type endopeptidase activity"/>
    <property type="evidence" value="ECO:0007669"/>
    <property type="project" value="InterPro"/>
</dbReference>
<dbReference type="InterPro" id="IPR050882">
    <property type="entry name" value="Prepilin_peptidase/N-MTase"/>
</dbReference>
<feature type="transmembrane region" description="Helical" evidence="2">
    <location>
        <begin position="89"/>
        <end position="112"/>
    </location>
</feature>